<comment type="caution">
    <text evidence="2">The sequence shown here is derived from an EMBL/GenBank/DDBJ whole genome shotgun (WGS) entry which is preliminary data.</text>
</comment>
<dbReference type="AlphaFoldDB" id="A0A4R7JMI8"/>
<dbReference type="Pfam" id="PF19657">
    <property type="entry name" value="DUF6160"/>
    <property type="match status" value="1"/>
</dbReference>
<name>A0A4R7JMI8_9GAMM</name>
<accession>A0A4R7JMI8</accession>
<evidence type="ECO:0000313" key="3">
    <source>
        <dbReference type="Proteomes" id="UP000295830"/>
    </source>
</evidence>
<dbReference type="EMBL" id="SOAX01000005">
    <property type="protein sequence ID" value="TDT39270.1"/>
    <property type="molecule type" value="Genomic_DNA"/>
</dbReference>
<dbReference type="Proteomes" id="UP000295830">
    <property type="component" value="Unassembled WGS sequence"/>
</dbReference>
<dbReference type="InterPro" id="IPR046158">
    <property type="entry name" value="DUF6160"/>
</dbReference>
<reference evidence="2 3" key="1">
    <citation type="submission" date="2019-03" db="EMBL/GenBank/DDBJ databases">
        <title>Genomic Encyclopedia of Type Strains, Phase IV (KMG-IV): sequencing the most valuable type-strain genomes for metagenomic binning, comparative biology and taxonomic classification.</title>
        <authorList>
            <person name="Goeker M."/>
        </authorList>
    </citation>
    <scope>NUCLEOTIDE SEQUENCE [LARGE SCALE GENOMIC DNA]</scope>
    <source>
        <strain evidence="2 3">DSM 15505</strain>
    </source>
</reference>
<dbReference type="RefSeq" id="WP_133736448.1">
    <property type="nucleotide sequence ID" value="NZ_SOAX01000005.1"/>
</dbReference>
<gene>
    <name evidence="2" type="ORF">DES49_2188</name>
</gene>
<organism evidence="2 3">
    <name type="scientific">Halospina denitrificans</name>
    <dbReference type="NCBI Taxonomy" id="332522"/>
    <lineage>
        <taxon>Bacteria</taxon>
        <taxon>Pseudomonadati</taxon>
        <taxon>Pseudomonadota</taxon>
        <taxon>Gammaproteobacteria</taxon>
        <taxon>Halospina</taxon>
    </lineage>
</organism>
<proteinExistence type="predicted"/>
<protein>
    <recommendedName>
        <fullName evidence="1">DUF6160 domain-containing protein</fullName>
    </recommendedName>
</protein>
<keyword evidence="3" id="KW-1185">Reference proteome</keyword>
<feature type="domain" description="DUF6160" evidence="1">
    <location>
        <begin position="12"/>
        <end position="79"/>
    </location>
</feature>
<evidence type="ECO:0000313" key="2">
    <source>
        <dbReference type="EMBL" id="TDT39270.1"/>
    </source>
</evidence>
<evidence type="ECO:0000259" key="1">
    <source>
        <dbReference type="Pfam" id="PF19657"/>
    </source>
</evidence>
<dbReference type="OrthoDB" id="6358750at2"/>
<sequence length="292" mass="31274">MHNRDSVIGAMLLGGLMMVSGAVLADMEPMSEEEMGSVTGQAMLGLDVNQTAEADFTRYTVGTRSELQMNMEEMALGEDGTGSDVAVDHLSLGHIARQQGEQFDGNTYDANEIVPFVGLDPYLELAENDGNVVGFRMGFTESRGTLSGSIQSLTGRLGIELEDTNDGTVQDGELLQSDGTANNQRATHFGLADSADCSTQTDCAPLSAIQTLEVGERDADGNAAFTNDFFISFQNQGLDWESPGDATGTVSTDSGVFINIPTAMRLDLQSLQNDTVVPRERTEYIDRGQGLF</sequence>